<protein>
    <submittedName>
        <fullName evidence="1">Uncharacterized protein</fullName>
    </submittedName>
</protein>
<dbReference type="EMBL" id="MT143990">
    <property type="protein sequence ID" value="QJA45409.1"/>
    <property type="molecule type" value="Genomic_DNA"/>
</dbReference>
<dbReference type="AlphaFoldDB" id="A0A6H1ZD79"/>
<accession>A0A6H1ZD79</accession>
<proteinExistence type="predicted"/>
<reference evidence="1" key="1">
    <citation type="submission" date="2020-03" db="EMBL/GenBank/DDBJ databases">
        <title>The deep terrestrial virosphere.</title>
        <authorList>
            <person name="Holmfeldt K."/>
            <person name="Nilsson E."/>
            <person name="Simone D."/>
            <person name="Lopez-Fernandez M."/>
            <person name="Wu X."/>
            <person name="de Brujin I."/>
            <person name="Lundin D."/>
            <person name="Andersson A."/>
            <person name="Bertilsson S."/>
            <person name="Dopson M."/>
        </authorList>
    </citation>
    <scope>NUCLEOTIDE SEQUENCE</scope>
    <source>
        <strain evidence="1">TM448A00237</strain>
    </source>
</reference>
<gene>
    <name evidence="1" type="ORF">TM448A00237_0015</name>
</gene>
<sequence length="155" mass="16398">MYIKTHKRAGWETVDMVVKNSLTYRIVAGMPLSWEIVTAQDGSVALPATSTLRCAAGIALETFGTSGQHDEVKRCRAYGWVDKIFVAGTTITAGAMLVPSNGNSYLTLAVSHATSAIEAPTEGYMWAIAGTAGCAIATSTFSTAYYVTGFVRCLG</sequence>
<organism evidence="1">
    <name type="scientific">viral metagenome</name>
    <dbReference type="NCBI Taxonomy" id="1070528"/>
    <lineage>
        <taxon>unclassified sequences</taxon>
        <taxon>metagenomes</taxon>
        <taxon>organismal metagenomes</taxon>
    </lineage>
</organism>
<name>A0A6H1ZD79_9ZZZZ</name>
<evidence type="ECO:0000313" key="1">
    <source>
        <dbReference type="EMBL" id="QJA45409.1"/>
    </source>
</evidence>